<dbReference type="AlphaFoldDB" id="A0A089LNC9"/>
<accession>A0A089LNC9</accession>
<organism evidence="2 3">
    <name type="scientific">Paenibacillus borealis</name>
    <dbReference type="NCBI Taxonomy" id="160799"/>
    <lineage>
        <taxon>Bacteria</taxon>
        <taxon>Bacillati</taxon>
        <taxon>Bacillota</taxon>
        <taxon>Bacilli</taxon>
        <taxon>Bacillales</taxon>
        <taxon>Paenibacillaceae</taxon>
        <taxon>Paenibacillus</taxon>
    </lineage>
</organism>
<dbReference type="KEGG" id="pbd:PBOR_35285"/>
<feature type="region of interest" description="Disordered" evidence="1">
    <location>
        <begin position="41"/>
        <end position="73"/>
    </location>
</feature>
<name>A0A089LNC9_PAEBO</name>
<gene>
    <name evidence="2" type="ORF">PBOR_35285</name>
</gene>
<protein>
    <submittedName>
        <fullName evidence="2">Uncharacterized protein</fullName>
    </submittedName>
</protein>
<dbReference type="EMBL" id="CP009285">
    <property type="protein sequence ID" value="AIQ61585.1"/>
    <property type="molecule type" value="Genomic_DNA"/>
</dbReference>
<keyword evidence="3" id="KW-1185">Reference proteome</keyword>
<evidence type="ECO:0000256" key="1">
    <source>
        <dbReference type="SAM" id="MobiDB-lite"/>
    </source>
</evidence>
<dbReference type="OrthoDB" id="1808132at2"/>
<dbReference type="RefSeq" id="WP_042218479.1">
    <property type="nucleotide sequence ID" value="NZ_CP009285.1"/>
</dbReference>
<reference evidence="2" key="1">
    <citation type="submission" date="2014-08" db="EMBL/GenBank/DDBJ databases">
        <title>Comparative genomics of the Paenibacillus odorifer group.</title>
        <authorList>
            <person name="den Bakker H.C."/>
            <person name="Tsai Y.-C.Y.-C."/>
            <person name="Martin N."/>
            <person name="Korlach J."/>
            <person name="Wiedmann M."/>
        </authorList>
    </citation>
    <scope>NUCLEOTIDE SEQUENCE [LARGE SCALE GENOMIC DNA]</scope>
    <source>
        <strain evidence="2">DSM 13188</strain>
    </source>
</reference>
<proteinExistence type="predicted"/>
<dbReference type="HOGENOM" id="CLU_2701257_0_0_9"/>
<sequence length="73" mass="8058">MEINSAEDLMSQLSGMDQVNSEARIYVPGLGEFTIVLQKKEERMTEEPGRSNGAEAADERIMPAAGLTRNPYL</sequence>
<evidence type="ECO:0000313" key="2">
    <source>
        <dbReference type="EMBL" id="AIQ61585.1"/>
    </source>
</evidence>
<dbReference type="Proteomes" id="UP000029518">
    <property type="component" value="Chromosome"/>
</dbReference>
<evidence type="ECO:0000313" key="3">
    <source>
        <dbReference type="Proteomes" id="UP000029518"/>
    </source>
</evidence>